<dbReference type="Pfam" id="PF09781">
    <property type="entry name" value="NDUF_B5"/>
    <property type="match status" value="1"/>
</dbReference>
<reference evidence="19" key="1">
    <citation type="submission" date="2014-01" db="EMBL/GenBank/DDBJ databases">
        <title>The Genome Sequence of Anopheles farauti FAR1 (V2).</title>
        <authorList>
            <consortium name="The Broad Institute Genomics Platform"/>
            <person name="Neafsey D.E."/>
            <person name="Besansky N."/>
            <person name="Howell P."/>
            <person name="Walton C."/>
            <person name="Young S.K."/>
            <person name="Zeng Q."/>
            <person name="Gargeya S."/>
            <person name="Fitzgerald M."/>
            <person name="Haas B."/>
            <person name="Abouelleil A."/>
            <person name="Allen A.W."/>
            <person name="Alvarado L."/>
            <person name="Arachchi H.M."/>
            <person name="Berlin A.M."/>
            <person name="Chapman S.B."/>
            <person name="Gainer-Dewar J."/>
            <person name="Goldberg J."/>
            <person name="Griggs A."/>
            <person name="Gujja S."/>
            <person name="Hansen M."/>
            <person name="Howarth C."/>
            <person name="Imamovic A."/>
            <person name="Ireland A."/>
            <person name="Larimer J."/>
            <person name="McCowan C."/>
            <person name="Murphy C."/>
            <person name="Pearson M."/>
            <person name="Poon T.W."/>
            <person name="Priest M."/>
            <person name="Roberts A."/>
            <person name="Saif S."/>
            <person name="Shea T."/>
            <person name="Sisk P."/>
            <person name="Sykes S."/>
            <person name="Wortman J."/>
            <person name="Nusbaum C."/>
            <person name="Birren B."/>
        </authorList>
    </citation>
    <scope>NUCLEOTIDE SEQUENCE [LARGE SCALE GENOMIC DNA]</scope>
    <source>
        <strain evidence="19">FAR1</strain>
    </source>
</reference>
<dbReference type="PANTHER" id="PTHR13178:SF0">
    <property type="entry name" value="NADH DEHYDROGENASE [UBIQUINONE] 1 BETA SUBCOMPLEX SUBUNIT 5, MITOCHONDRIAL"/>
    <property type="match status" value="1"/>
</dbReference>
<accession>A0A182QCR3</accession>
<keyword evidence="13" id="KW-0496">Mitochondrion</keyword>
<dbReference type="STRING" id="69004.A0A182QCR3"/>
<keyword evidence="14 17" id="KW-0472">Membrane</keyword>
<name>A0A182QCR3_9DIPT</name>
<evidence type="ECO:0000256" key="9">
    <source>
        <dbReference type="ARBA" id="ARBA00022792"/>
    </source>
</evidence>
<keyword evidence="19" id="KW-1185">Reference proteome</keyword>
<evidence type="ECO:0000256" key="16">
    <source>
        <dbReference type="ARBA" id="ARBA00032550"/>
    </source>
</evidence>
<keyword evidence="8 17" id="KW-0812">Transmembrane</keyword>
<evidence type="ECO:0000256" key="17">
    <source>
        <dbReference type="SAM" id="Phobius"/>
    </source>
</evidence>
<comment type="subcellular location">
    <subcellularLocation>
        <location evidence="2">Mitochondrion inner membrane</location>
        <topology evidence="2">Single-pass membrane protein</topology>
    </subcellularLocation>
</comment>
<keyword evidence="9" id="KW-0999">Mitochondrion inner membrane</keyword>
<evidence type="ECO:0000256" key="8">
    <source>
        <dbReference type="ARBA" id="ARBA00022692"/>
    </source>
</evidence>
<comment type="subunit">
    <text evidence="4">Complex I is composed of 45 different subunits.</text>
</comment>
<dbReference type="Proteomes" id="UP000075886">
    <property type="component" value="Unassembled WGS sequence"/>
</dbReference>
<evidence type="ECO:0000256" key="1">
    <source>
        <dbReference type="ARBA" id="ARBA00003195"/>
    </source>
</evidence>
<dbReference type="VEuPathDB" id="VectorBase:AFAF007552"/>
<keyword evidence="7" id="KW-0679">Respiratory chain</keyword>
<evidence type="ECO:0000256" key="4">
    <source>
        <dbReference type="ARBA" id="ARBA00011533"/>
    </source>
</evidence>
<evidence type="ECO:0000313" key="19">
    <source>
        <dbReference type="Proteomes" id="UP000075886"/>
    </source>
</evidence>
<proteinExistence type="inferred from homology"/>
<keyword evidence="6" id="KW-0813">Transport</keyword>
<evidence type="ECO:0000256" key="6">
    <source>
        <dbReference type="ARBA" id="ARBA00022448"/>
    </source>
</evidence>
<dbReference type="GO" id="GO:0005743">
    <property type="term" value="C:mitochondrial inner membrane"/>
    <property type="evidence" value="ECO:0007669"/>
    <property type="project" value="UniProtKB-SubCell"/>
</dbReference>
<dbReference type="InterPro" id="IPR019173">
    <property type="entry name" value="NADH_UbQ_OxRdtase_B5_su"/>
</dbReference>
<reference evidence="18" key="2">
    <citation type="submission" date="2020-05" db="UniProtKB">
        <authorList>
            <consortium name="EnsemblMetazoa"/>
        </authorList>
    </citation>
    <scope>IDENTIFICATION</scope>
    <source>
        <strain evidence="18">FAR1</strain>
    </source>
</reference>
<evidence type="ECO:0000256" key="13">
    <source>
        <dbReference type="ARBA" id="ARBA00023128"/>
    </source>
</evidence>
<evidence type="ECO:0000256" key="12">
    <source>
        <dbReference type="ARBA" id="ARBA00022989"/>
    </source>
</evidence>
<dbReference type="AlphaFoldDB" id="A0A182QCR3"/>
<evidence type="ECO:0000256" key="11">
    <source>
        <dbReference type="ARBA" id="ARBA00022982"/>
    </source>
</evidence>
<evidence type="ECO:0000256" key="10">
    <source>
        <dbReference type="ARBA" id="ARBA00022946"/>
    </source>
</evidence>
<organism evidence="18 19">
    <name type="scientific">Anopheles farauti</name>
    <dbReference type="NCBI Taxonomy" id="69004"/>
    <lineage>
        <taxon>Eukaryota</taxon>
        <taxon>Metazoa</taxon>
        <taxon>Ecdysozoa</taxon>
        <taxon>Arthropoda</taxon>
        <taxon>Hexapoda</taxon>
        <taxon>Insecta</taxon>
        <taxon>Pterygota</taxon>
        <taxon>Neoptera</taxon>
        <taxon>Endopterygota</taxon>
        <taxon>Diptera</taxon>
        <taxon>Nematocera</taxon>
        <taxon>Culicoidea</taxon>
        <taxon>Culicidae</taxon>
        <taxon>Anophelinae</taxon>
        <taxon>Anopheles</taxon>
    </lineage>
</organism>
<evidence type="ECO:0000256" key="7">
    <source>
        <dbReference type="ARBA" id="ARBA00022660"/>
    </source>
</evidence>
<protein>
    <recommendedName>
        <fullName evidence="5">NADH dehydrogenase [ubiquinone] 1 beta subcomplex subunit 5, mitochondrial</fullName>
    </recommendedName>
    <alternativeName>
        <fullName evidence="16">Complex I-SGDH</fullName>
    </alternativeName>
    <alternativeName>
        <fullName evidence="15">NADH-ubiquinone oxidoreductase SGDH subunit</fullName>
    </alternativeName>
</protein>
<evidence type="ECO:0000313" key="18">
    <source>
        <dbReference type="EnsemblMetazoa" id="AFAF007552-PA"/>
    </source>
</evidence>
<evidence type="ECO:0000256" key="2">
    <source>
        <dbReference type="ARBA" id="ARBA00004434"/>
    </source>
</evidence>
<comment type="function">
    <text evidence="1">Accessory subunit of the mitochondrial membrane respiratory chain NADH dehydrogenase (Complex I), that is believed not to be involved in catalysis. Complex I functions in the transfer of electrons from NADH to the respiratory chain. The immediate electron acceptor for the enzyme is believed to be ubiquinone.</text>
</comment>
<feature type="transmembrane region" description="Helical" evidence="17">
    <location>
        <begin position="66"/>
        <end position="88"/>
    </location>
</feature>
<sequence>MAIFSSLARSGQFSARLGAILANPTLLQASKNALTTGTRSMSGGHGPKNFTITPSRFQWHKFKDMFHYYIMIGLIPVGAVVFYANVFVGPATLTETPEDYTPKHWEYHRHPITRFIARYILPHPQQEYEKMLHHIYEENEKAQIRALEKDVRAKMAERSDYQSYYYRPAIGKYHRVAKEAAEELEALRGD</sequence>
<dbReference type="EMBL" id="AXCN02000551">
    <property type="status" value="NOT_ANNOTATED_CDS"/>
    <property type="molecule type" value="Genomic_DNA"/>
</dbReference>
<keyword evidence="12 17" id="KW-1133">Transmembrane helix</keyword>
<dbReference type="PANTHER" id="PTHR13178">
    <property type="entry name" value="NADH-UBIQUINONE OXIDOREDUCTASE SGDH SUBUNIT"/>
    <property type="match status" value="1"/>
</dbReference>
<comment type="similarity">
    <text evidence="3">Belongs to the complex I NDUFB5 subunit family.</text>
</comment>
<evidence type="ECO:0000256" key="14">
    <source>
        <dbReference type="ARBA" id="ARBA00023136"/>
    </source>
</evidence>
<keyword evidence="10" id="KW-0809">Transit peptide</keyword>
<dbReference type="EnsemblMetazoa" id="AFAF007552-RA">
    <property type="protein sequence ID" value="AFAF007552-PA"/>
    <property type="gene ID" value="AFAF007552"/>
</dbReference>
<evidence type="ECO:0000256" key="15">
    <source>
        <dbReference type="ARBA" id="ARBA00032395"/>
    </source>
</evidence>
<evidence type="ECO:0000256" key="3">
    <source>
        <dbReference type="ARBA" id="ARBA00007152"/>
    </source>
</evidence>
<evidence type="ECO:0000256" key="5">
    <source>
        <dbReference type="ARBA" id="ARBA00015175"/>
    </source>
</evidence>
<keyword evidence="11" id="KW-0249">Electron transport</keyword>